<dbReference type="InterPro" id="IPR029052">
    <property type="entry name" value="Metallo-depent_PP-like"/>
</dbReference>
<dbReference type="PANTHER" id="PTHR31302:SF0">
    <property type="entry name" value="TRANSMEMBRANE PROTEIN WITH METALLOPHOSPHOESTERASE DOMAIN"/>
    <property type="match status" value="1"/>
</dbReference>
<dbReference type="InterPro" id="IPR051158">
    <property type="entry name" value="Metallophosphoesterase_sf"/>
</dbReference>
<evidence type="ECO:0000259" key="1">
    <source>
        <dbReference type="Pfam" id="PF00149"/>
    </source>
</evidence>
<feature type="domain" description="Calcineurin-like phosphoesterase" evidence="1">
    <location>
        <begin position="44"/>
        <end position="237"/>
    </location>
</feature>
<dbReference type="RefSeq" id="WP_090839632.1">
    <property type="nucleotide sequence ID" value="NZ_FNIL01000001.1"/>
</dbReference>
<dbReference type="EMBL" id="FNIL01000001">
    <property type="protein sequence ID" value="SDN22487.1"/>
    <property type="molecule type" value="Genomic_DNA"/>
</dbReference>
<dbReference type="STRING" id="745820.SAMN04488053_101167"/>
<dbReference type="OrthoDB" id="9780884at2"/>
<dbReference type="Gene3D" id="3.60.21.10">
    <property type="match status" value="1"/>
</dbReference>
<evidence type="ECO:0000313" key="3">
    <source>
        <dbReference type="Proteomes" id="UP000198778"/>
    </source>
</evidence>
<dbReference type="Pfam" id="PF00149">
    <property type="entry name" value="Metallophos"/>
    <property type="match status" value="1"/>
</dbReference>
<name>A0A1G9ZMZ5_9BACI</name>
<accession>A0A1G9ZMZ5</accession>
<dbReference type="Proteomes" id="UP000198778">
    <property type="component" value="Unassembled WGS sequence"/>
</dbReference>
<proteinExistence type="predicted"/>
<dbReference type="SUPFAM" id="SSF56300">
    <property type="entry name" value="Metallo-dependent phosphatases"/>
    <property type="match status" value="1"/>
</dbReference>
<dbReference type="InterPro" id="IPR004843">
    <property type="entry name" value="Calcineurin-like_PHP"/>
</dbReference>
<gene>
    <name evidence="2" type="ORF">SAMN04488053_101167</name>
</gene>
<dbReference type="AlphaFoldDB" id="A0A1G9ZMZ5"/>
<reference evidence="3" key="1">
    <citation type="submission" date="2016-10" db="EMBL/GenBank/DDBJ databases">
        <authorList>
            <person name="Varghese N."/>
            <person name="Submissions S."/>
        </authorList>
    </citation>
    <scope>NUCLEOTIDE SEQUENCE [LARGE SCALE GENOMIC DNA]</scope>
    <source>
        <strain evidence="3">CGMCC 1.10369</strain>
    </source>
</reference>
<keyword evidence="3" id="KW-1185">Reference proteome</keyword>
<dbReference type="GO" id="GO:0016787">
    <property type="term" value="F:hydrolase activity"/>
    <property type="evidence" value="ECO:0007669"/>
    <property type="project" value="InterPro"/>
</dbReference>
<sequence length="315" mass="35881">MKIFAGFVIVIIVGGVLYYTSNERIIVAEQTVYIENLPRSFENFKILQIADLHEKRFGNNQQRLTETINGITYDAVVITGDLLDQETSTNFDPAYELLDGITLPANTWFVKGNTDPNAYQPPEERTQEIPEFIEGLEKRGVKQLDSIEVVEKNGDSMIFADFEMILRNSTEYKPAAQNQYAAQLDEDMQMLNSLEENTPLISLFHYPLADVRLDIYEADENIKLPPIDLHIAGHYHGGQIRIPLFGALIVPEAYYDNYGLFPDQDRIRGLWEYNNLKQYVSTGLGASNTLGIFKFRLFNPPEVNLITLKSNTIND</sequence>
<protein>
    <recommendedName>
        <fullName evidence="1">Calcineurin-like phosphoesterase domain-containing protein</fullName>
    </recommendedName>
</protein>
<organism evidence="2 3">
    <name type="scientific">Alkalicoccus daliensis</name>
    <dbReference type="NCBI Taxonomy" id="745820"/>
    <lineage>
        <taxon>Bacteria</taxon>
        <taxon>Bacillati</taxon>
        <taxon>Bacillota</taxon>
        <taxon>Bacilli</taxon>
        <taxon>Bacillales</taxon>
        <taxon>Bacillaceae</taxon>
        <taxon>Alkalicoccus</taxon>
    </lineage>
</organism>
<dbReference type="PANTHER" id="PTHR31302">
    <property type="entry name" value="TRANSMEMBRANE PROTEIN WITH METALLOPHOSPHOESTERASE DOMAIN-RELATED"/>
    <property type="match status" value="1"/>
</dbReference>
<evidence type="ECO:0000313" key="2">
    <source>
        <dbReference type="EMBL" id="SDN22487.1"/>
    </source>
</evidence>